<dbReference type="Pfam" id="PF01535">
    <property type="entry name" value="PPR"/>
    <property type="match status" value="2"/>
</dbReference>
<dbReference type="EMBL" id="PKMF04000202">
    <property type="protein sequence ID" value="KAK7843496.1"/>
    <property type="molecule type" value="Genomic_DNA"/>
</dbReference>
<evidence type="ECO:0000256" key="3">
    <source>
        <dbReference type="PROSITE-ProRule" id="PRU00708"/>
    </source>
</evidence>
<gene>
    <name evidence="4" type="ORF">CFP56_012421</name>
</gene>
<dbReference type="AlphaFoldDB" id="A0AAW0KXU7"/>
<evidence type="ECO:0000256" key="2">
    <source>
        <dbReference type="ARBA" id="ARBA00022737"/>
    </source>
</evidence>
<dbReference type="Proteomes" id="UP000237347">
    <property type="component" value="Unassembled WGS sequence"/>
</dbReference>
<feature type="repeat" description="PPR" evidence="3">
    <location>
        <begin position="209"/>
        <end position="243"/>
    </location>
</feature>
<dbReference type="PANTHER" id="PTHR46128:SF356">
    <property type="entry name" value="PENTACOTRIPEPTIDE-REPEAT REGION OF PRORP DOMAIN-CONTAINING PROTEIN"/>
    <property type="match status" value="1"/>
</dbReference>
<dbReference type="Pfam" id="PF13041">
    <property type="entry name" value="PPR_2"/>
    <property type="match status" value="1"/>
</dbReference>
<dbReference type="NCBIfam" id="TIGR00756">
    <property type="entry name" value="PPR"/>
    <property type="match status" value="2"/>
</dbReference>
<keyword evidence="2" id="KW-0677">Repeat</keyword>
<dbReference type="PROSITE" id="PS51375">
    <property type="entry name" value="PPR"/>
    <property type="match status" value="2"/>
</dbReference>
<evidence type="ECO:0000313" key="4">
    <source>
        <dbReference type="EMBL" id="KAK7843496.1"/>
    </source>
</evidence>
<evidence type="ECO:0000256" key="1">
    <source>
        <dbReference type="ARBA" id="ARBA00007626"/>
    </source>
</evidence>
<dbReference type="PANTHER" id="PTHR46128">
    <property type="entry name" value="MITOCHONDRIAL GROUP I INTRON SPLICING FACTOR CCM1"/>
    <property type="match status" value="1"/>
</dbReference>
<dbReference type="InterPro" id="IPR002885">
    <property type="entry name" value="PPR_rpt"/>
</dbReference>
<keyword evidence="5" id="KW-1185">Reference proteome</keyword>
<dbReference type="InterPro" id="IPR050872">
    <property type="entry name" value="PPR_P_subfamily"/>
</dbReference>
<accession>A0AAW0KXU7</accession>
<comment type="caution">
    <text evidence="4">The sequence shown here is derived from an EMBL/GenBank/DDBJ whole genome shotgun (WGS) entry which is preliminary data.</text>
</comment>
<feature type="repeat" description="PPR" evidence="3">
    <location>
        <begin position="148"/>
        <end position="182"/>
    </location>
</feature>
<proteinExistence type="inferred from homology"/>
<dbReference type="Gene3D" id="1.25.40.10">
    <property type="entry name" value="Tetratricopeptide repeat domain"/>
    <property type="match status" value="3"/>
</dbReference>
<evidence type="ECO:0000313" key="5">
    <source>
        <dbReference type="Proteomes" id="UP000237347"/>
    </source>
</evidence>
<reference evidence="4 5" key="1">
    <citation type="journal article" date="2018" name="Sci. Data">
        <title>The draft genome sequence of cork oak.</title>
        <authorList>
            <person name="Ramos A.M."/>
            <person name="Usie A."/>
            <person name="Barbosa P."/>
            <person name="Barros P.M."/>
            <person name="Capote T."/>
            <person name="Chaves I."/>
            <person name="Simoes F."/>
            <person name="Abreu I."/>
            <person name="Carrasquinho I."/>
            <person name="Faro C."/>
            <person name="Guimaraes J.B."/>
            <person name="Mendonca D."/>
            <person name="Nobrega F."/>
            <person name="Rodrigues L."/>
            <person name="Saibo N.J.M."/>
            <person name="Varela M.C."/>
            <person name="Egas C."/>
            <person name="Matos J."/>
            <person name="Miguel C.M."/>
            <person name="Oliveira M.M."/>
            <person name="Ricardo C.P."/>
            <person name="Goncalves S."/>
        </authorList>
    </citation>
    <scope>NUCLEOTIDE SEQUENCE [LARGE SCALE GENOMIC DNA]</scope>
    <source>
        <strain evidence="5">cv. HL8</strain>
    </source>
</reference>
<dbReference type="Pfam" id="PF12854">
    <property type="entry name" value="PPR_1"/>
    <property type="match status" value="1"/>
</dbReference>
<organism evidence="4 5">
    <name type="scientific">Quercus suber</name>
    <name type="common">Cork oak</name>
    <dbReference type="NCBI Taxonomy" id="58331"/>
    <lineage>
        <taxon>Eukaryota</taxon>
        <taxon>Viridiplantae</taxon>
        <taxon>Streptophyta</taxon>
        <taxon>Embryophyta</taxon>
        <taxon>Tracheophyta</taxon>
        <taxon>Spermatophyta</taxon>
        <taxon>Magnoliopsida</taxon>
        <taxon>eudicotyledons</taxon>
        <taxon>Gunneridae</taxon>
        <taxon>Pentapetalae</taxon>
        <taxon>rosids</taxon>
        <taxon>fabids</taxon>
        <taxon>Fagales</taxon>
        <taxon>Fagaceae</taxon>
        <taxon>Quercus</taxon>
    </lineage>
</organism>
<name>A0AAW0KXU7_QUESU</name>
<sequence length="251" mass="28580">MNRAVMMLDELVSAGIVPNTVTYNTMLNGVCSDILERAMILTAKLLKMAFVPNVVTTNVVLSQFCKQGMPERALMWCQKLSEISFDFDEITYRIMDRAYRDIEEDAELFRRESAKSLFLDFAHLHVEGNMVQARKLFDGIHDMGVYPDVTMFNTLMDGYIKARDTAQANMLYDEMKNKGVSPDGITFNILVAGHYRFGREEDENGFPINKVAYTLLLDGYSKIGDLEGAQNLWNEMALRGYLLMLLPIQPL</sequence>
<comment type="similarity">
    <text evidence="1">Belongs to the PPR family. P subfamily.</text>
</comment>
<dbReference type="InterPro" id="IPR011990">
    <property type="entry name" value="TPR-like_helical_dom_sf"/>
</dbReference>
<protein>
    <submittedName>
        <fullName evidence="4">Pentatricopeptide repeat-containing protein</fullName>
    </submittedName>
</protein>